<dbReference type="PROSITE" id="PS00018">
    <property type="entry name" value="EF_HAND_1"/>
    <property type="match status" value="2"/>
</dbReference>
<dbReference type="InterPro" id="IPR002048">
    <property type="entry name" value="EF_hand_dom"/>
</dbReference>
<dbReference type="Gene3D" id="1.10.238.10">
    <property type="entry name" value="EF-hand"/>
    <property type="match status" value="2"/>
</dbReference>
<dbReference type="InterPro" id="IPR011992">
    <property type="entry name" value="EF-hand-dom_pair"/>
</dbReference>
<feature type="transmembrane region" description="Helical" evidence="3">
    <location>
        <begin position="70"/>
        <end position="90"/>
    </location>
</feature>
<keyword evidence="3" id="KW-0472">Membrane</keyword>
<dbReference type="SUPFAM" id="SSF47473">
    <property type="entry name" value="EF-hand"/>
    <property type="match status" value="1"/>
</dbReference>
<feature type="domain" description="EF-hand" evidence="4">
    <location>
        <begin position="216"/>
        <end position="231"/>
    </location>
</feature>
<feature type="compositionally biased region" description="Basic and acidic residues" evidence="2">
    <location>
        <begin position="689"/>
        <end position="735"/>
    </location>
</feature>
<sequence>MPSRNVVSSGPCIDDAECGACMEDTGETQKHWTYVGEGNGQYQKVEKYMAVSGGAYTITEVPSRRISPQCCCWCFCILVLTLLLALAFLLRGPLSTAIANFGTPVAADTYQYTPPMYDCSVGTWLTNMRSDVAAATQAYRGQAFKDTDTNFDGLLSAAELSAASSKLPKCFAEHGLEWDKDGNGLSLGEMEEGLMQKVGLQSDHILVEPTKTNAVADLDCDGYISVDELGALNESPDLPQHTKDLLIGGDVDADGKLGSEEMVAALQKSMVAANPEAEGEHSVAAQIWTETKRKWCCTYEQLGCNTYLGDAPEPESCEEGNVLTWSGDKKDRCCASVGLGCKSEPSTYDCAVSYGNHPEDWPREKRAECCKHYSVGCDAEPYDCVTGLTNWKEGWDADQKKWCCDHKQLGCSDTHYDCTSDTATWSPAHRKYCCTSHHTGCGNATIPKPKFNCREGYPDAVDSWEHDKKDFCCSNYARGCSKEEEDQASGSGSVSPPSHPHPLPEMAILYDCEDGLSSWKTLWPPAKTAWCCAHRDLGCSHHGSYDCDAGSSKSWPSSKQDYCCLYHNKGCHFDANKPQYVYSDDSYDVPQPGHYITTEGDSFQYPQGSHYSYDADGRYSGISGTQVVDDGTVQYGDWQQQANDALDKLPGAVAQIGAHLLDHAVHVVHHVHHVQDAPALTEDASGGAHHKEDASGGAQHKEDASGGAQHKEDASGGAHKEDASAGAQHKAEHATHATHAASTEHTAQHLQKGSKEEHHVTTAVMFGTHSADATHADNVAAQKADTDTKDKP</sequence>
<comment type="caution">
    <text evidence="5">The sequence shown here is derived from an EMBL/GenBank/DDBJ whole genome shotgun (WGS) entry which is preliminary data.</text>
</comment>
<evidence type="ECO:0000313" key="6">
    <source>
        <dbReference type="Proteomes" id="UP000604046"/>
    </source>
</evidence>
<dbReference type="Pfam" id="PF13202">
    <property type="entry name" value="EF-hand_5"/>
    <property type="match status" value="1"/>
</dbReference>
<evidence type="ECO:0000256" key="1">
    <source>
        <dbReference type="ARBA" id="ARBA00022837"/>
    </source>
</evidence>
<keyword evidence="1" id="KW-0106">Calcium</keyword>
<evidence type="ECO:0000256" key="2">
    <source>
        <dbReference type="SAM" id="MobiDB-lite"/>
    </source>
</evidence>
<dbReference type="CDD" id="cd00051">
    <property type="entry name" value="EFh"/>
    <property type="match status" value="1"/>
</dbReference>
<dbReference type="OrthoDB" id="436369at2759"/>
<organism evidence="5 6">
    <name type="scientific">Symbiodinium natans</name>
    <dbReference type="NCBI Taxonomy" id="878477"/>
    <lineage>
        <taxon>Eukaryota</taxon>
        <taxon>Sar</taxon>
        <taxon>Alveolata</taxon>
        <taxon>Dinophyceae</taxon>
        <taxon>Suessiales</taxon>
        <taxon>Symbiodiniaceae</taxon>
        <taxon>Symbiodinium</taxon>
    </lineage>
</organism>
<gene>
    <name evidence="5" type="primary">GIP</name>
    <name evidence="5" type="ORF">SNAT2548_LOCUS26666</name>
</gene>
<evidence type="ECO:0000259" key="4">
    <source>
        <dbReference type="Pfam" id="PF13202"/>
    </source>
</evidence>
<accession>A0A812SDM9</accession>
<dbReference type="GO" id="GO:0005509">
    <property type="term" value="F:calcium ion binding"/>
    <property type="evidence" value="ECO:0007669"/>
    <property type="project" value="InterPro"/>
</dbReference>
<feature type="region of interest" description="Disordered" evidence="2">
    <location>
        <begin position="682"/>
        <end position="792"/>
    </location>
</feature>
<feature type="compositionally biased region" description="Low complexity" evidence="2">
    <location>
        <begin position="737"/>
        <end position="749"/>
    </location>
</feature>
<evidence type="ECO:0000256" key="3">
    <source>
        <dbReference type="SAM" id="Phobius"/>
    </source>
</evidence>
<proteinExistence type="predicted"/>
<dbReference type="Proteomes" id="UP000604046">
    <property type="component" value="Unassembled WGS sequence"/>
</dbReference>
<dbReference type="EMBL" id="CAJNDS010002437">
    <property type="protein sequence ID" value="CAE7474650.1"/>
    <property type="molecule type" value="Genomic_DNA"/>
</dbReference>
<keyword evidence="6" id="KW-1185">Reference proteome</keyword>
<dbReference type="InterPro" id="IPR018247">
    <property type="entry name" value="EF_Hand_1_Ca_BS"/>
</dbReference>
<protein>
    <submittedName>
        <fullName evidence="5">GIP protein</fullName>
    </submittedName>
</protein>
<reference evidence="5" key="1">
    <citation type="submission" date="2021-02" db="EMBL/GenBank/DDBJ databases">
        <authorList>
            <person name="Dougan E. K."/>
            <person name="Rhodes N."/>
            <person name="Thang M."/>
            <person name="Chan C."/>
        </authorList>
    </citation>
    <scope>NUCLEOTIDE SEQUENCE</scope>
</reference>
<keyword evidence="3" id="KW-1133">Transmembrane helix</keyword>
<keyword evidence="3" id="KW-0812">Transmembrane</keyword>
<dbReference type="AlphaFoldDB" id="A0A812SDM9"/>
<evidence type="ECO:0000313" key="5">
    <source>
        <dbReference type="EMBL" id="CAE7474650.1"/>
    </source>
</evidence>
<name>A0A812SDM9_9DINO</name>